<gene>
    <name evidence="9" type="ORF">ABFO16_06155</name>
</gene>
<organism evidence="9 10">
    <name type="scientific">Ruminococcoides intestinihominis</name>
    <dbReference type="NCBI Taxonomy" id="3133161"/>
    <lineage>
        <taxon>Bacteria</taxon>
        <taxon>Bacillati</taxon>
        <taxon>Bacillota</taxon>
        <taxon>Clostridia</taxon>
        <taxon>Eubacteriales</taxon>
        <taxon>Oscillospiraceae</taxon>
        <taxon>Ruminococcoides</taxon>
    </lineage>
</organism>
<dbReference type="PANTHER" id="PTHR33516:SF2">
    <property type="entry name" value="LEXA REPRESSOR-RELATED"/>
    <property type="match status" value="1"/>
</dbReference>
<keyword evidence="3 7" id="KW-0378">Hydrolase</keyword>
<dbReference type="SUPFAM" id="SSF47413">
    <property type="entry name" value="lambda repressor-like DNA-binding domains"/>
    <property type="match status" value="1"/>
</dbReference>
<evidence type="ECO:0000259" key="8">
    <source>
        <dbReference type="PROSITE" id="PS50943"/>
    </source>
</evidence>
<reference evidence="9 10" key="1">
    <citation type="submission" date="2024-03" db="EMBL/GenBank/DDBJ databases">
        <title>Human intestinal bacterial collection.</title>
        <authorList>
            <person name="Pauvert C."/>
            <person name="Hitch T.C.A."/>
            <person name="Clavel T."/>
        </authorList>
    </citation>
    <scope>NUCLEOTIDE SEQUENCE [LARGE SCALE GENOMIC DNA]</scope>
    <source>
        <strain evidence="9 10">CLA-AP-H18</strain>
    </source>
</reference>
<dbReference type="InterPro" id="IPR015927">
    <property type="entry name" value="Peptidase_S24_S26A/B/C"/>
</dbReference>
<dbReference type="InterPro" id="IPR006197">
    <property type="entry name" value="Peptidase_S24_LexA"/>
</dbReference>
<dbReference type="InterPro" id="IPR036286">
    <property type="entry name" value="LexA/Signal_pep-like_sf"/>
</dbReference>
<comment type="similarity">
    <text evidence="1 7">Belongs to the peptidase S24 family.</text>
</comment>
<dbReference type="CDD" id="cd06529">
    <property type="entry name" value="S24_LexA-like"/>
    <property type="match status" value="1"/>
</dbReference>
<dbReference type="InterPro" id="IPR050077">
    <property type="entry name" value="LexA_repressor"/>
</dbReference>
<dbReference type="InterPro" id="IPR001387">
    <property type="entry name" value="Cro/C1-type_HTH"/>
</dbReference>
<dbReference type="SMART" id="SM00530">
    <property type="entry name" value="HTH_XRE"/>
    <property type="match status" value="1"/>
</dbReference>
<comment type="caution">
    <text evidence="9">The sequence shown here is derived from an EMBL/GenBank/DDBJ whole genome shotgun (WGS) entry which is preliminary data.</text>
</comment>
<dbReference type="Pfam" id="PF01381">
    <property type="entry name" value="HTH_3"/>
    <property type="match status" value="1"/>
</dbReference>
<dbReference type="Proteomes" id="UP001478133">
    <property type="component" value="Unassembled WGS sequence"/>
</dbReference>
<dbReference type="EMBL" id="JBBMFI010000018">
    <property type="protein sequence ID" value="MEQ2565818.1"/>
    <property type="molecule type" value="Genomic_DNA"/>
</dbReference>
<evidence type="ECO:0000256" key="2">
    <source>
        <dbReference type="ARBA" id="ARBA00022763"/>
    </source>
</evidence>
<dbReference type="PANTHER" id="PTHR33516">
    <property type="entry name" value="LEXA REPRESSOR"/>
    <property type="match status" value="1"/>
</dbReference>
<evidence type="ECO:0000256" key="7">
    <source>
        <dbReference type="RuleBase" id="RU003991"/>
    </source>
</evidence>
<keyword evidence="2" id="KW-0227">DNA damage</keyword>
<keyword evidence="6" id="KW-0742">SOS response</keyword>
<dbReference type="PROSITE" id="PS50943">
    <property type="entry name" value="HTH_CROC1"/>
    <property type="match status" value="1"/>
</dbReference>
<evidence type="ECO:0000256" key="4">
    <source>
        <dbReference type="ARBA" id="ARBA00022813"/>
    </source>
</evidence>
<evidence type="ECO:0000256" key="3">
    <source>
        <dbReference type="ARBA" id="ARBA00022801"/>
    </source>
</evidence>
<dbReference type="Gene3D" id="1.10.260.40">
    <property type="entry name" value="lambda repressor-like DNA-binding domains"/>
    <property type="match status" value="1"/>
</dbReference>
<evidence type="ECO:0000256" key="1">
    <source>
        <dbReference type="ARBA" id="ARBA00007484"/>
    </source>
</evidence>
<accession>A0ABV1HU26</accession>
<evidence type="ECO:0000313" key="9">
    <source>
        <dbReference type="EMBL" id="MEQ2565818.1"/>
    </source>
</evidence>
<protein>
    <submittedName>
        <fullName evidence="9">S24 family peptidase</fullName>
    </submittedName>
</protein>
<evidence type="ECO:0000313" key="10">
    <source>
        <dbReference type="Proteomes" id="UP001478133"/>
    </source>
</evidence>
<keyword evidence="10" id="KW-1185">Reference proteome</keyword>
<name>A0ABV1HU26_9FIRM</name>
<dbReference type="RefSeq" id="WP_367286320.1">
    <property type="nucleotide sequence ID" value="NZ_JBBMEY010000008.1"/>
</dbReference>
<dbReference type="PRINTS" id="PR00726">
    <property type="entry name" value="LEXASERPTASE"/>
</dbReference>
<dbReference type="InterPro" id="IPR039418">
    <property type="entry name" value="LexA-like"/>
</dbReference>
<keyword evidence="5" id="KW-0234">DNA repair</keyword>
<dbReference type="Pfam" id="PF00717">
    <property type="entry name" value="Peptidase_S24"/>
    <property type="match status" value="1"/>
</dbReference>
<dbReference type="SUPFAM" id="SSF51306">
    <property type="entry name" value="LexA/Signal peptidase"/>
    <property type="match status" value="1"/>
</dbReference>
<sequence length="216" mass="24323">MAEFYKQLLKAMDIKGITQSELCNKTKIPKSAMSQYMSGKFKPKQTRTYLIAKALNVNEAWLMGFDNVPMERDTQEPTTQKADNIIPLPKTKLVPLVGTIACGEPILADENIEDYVPMPTDTKGTFALRCKGDSMINARIFDGDIVFVREQPDVENGEIAAVLIGNDATLKKVYKYGNRIELRPENPTYKVMNYEGSELEKIRILGKAISFYSNIK</sequence>
<feature type="domain" description="HTH cro/C1-type" evidence="8">
    <location>
        <begin position="8"/>
        <end position="62"/>
    </location>
</feature>
<dbReference type="CDD" id="cd00093">
    <property type="entry name" value="HTH_XRE"/>
    <property type="match status" value="1"/>
</dbReference>
<keyword evidence="4 7" id="KW-0068">Autocatalytic cleavage</keyword>
<proteinExistence type="inferred from homology"/>
<evidence type="ECO:0000256" key="5">
    <source>
        <dbReference type="ARBA" id="ARBA00023204"/>
    </source>
</evidence>
<evidence type="ECO:0000256" key="6">
    <source>
        <dbReference type="ARBA" id="ARBA00023236"/>
    </source>
</evidence>
<dbReference type="Gene3D" id="2.10.109.10">
    <property type="entry name" value="Umud Fragment, subunit A"/>
    <property type="match status" value="1"/>
</dbReference>
<dbReference type="InterPro" id="IPR010982">
    <property type="entry name" value="Lambda_DNA-bd_dom_sf"/>
</dbReference>